<dbReference type="NCBIfam" id="TIGR00594">
    <property type="entry name" value="polc"/>
    <property type="match status" value="1"/>
</dbReference>
<evidence type="ECO:0000313" key="10">
    <source>
        <dbReference type="EMBL" id="OHA64948.1"/>
    </source>
</evidence>
<dbReference type="NCBIfam" id="NF004226">
    <property type="entry name" value="PRK05673.1"/>
    <property type="match status" value="1"/>
</dbReference>
<dbReference type="Pfam" id="PF07733">
    <property type="entry name" value="DNA_pol3_alpha"/>
    <property type="match status" value="1"/>
</dbReference>
<organism evidence="10 11">
    <name type="scientific">Candidatus Wildermuthbacteria bacterium RIFCSPHIGHO2_01_FULL_49_22b</name>
    <dbReference type="NCBI Taxonomy" id="1802448"/>
    <lineage>
        <taxon>Bacteria</taxon>
        <taxon>Candidatus Wildermuthiibacteriota</taxon>
    </lineage>
</organism>
<dbReference type="Pfam" id="PF17657">
    <property type="entry name" value="DNA_pol3_finger"/>
    <property type="match status" value="1"/>
</dbReference>
<dbReference type="GO" id="GO:0006260">
    <property type="term" value="P:DNA replication"/>
    <property type="evidence" value="ECO:0007669"/>
    <property type="project" value="UniProtKB-KW"/>
</dbReference>
<dbReference type="EC" id="2.7.7.7" evidence="2"/>
<keyword evidence="4" id="KW-0808">Transferase</keyword>
<dbReference type="CDD" id="cd04485">
    <property type="entry name" value="DnaE_OBF"/>
    <property type="match status" value="1"/>
</dbReference>
<evidence type="ECO:0000256" key="7">
    <source>
        <dbReference type="ARBA" id="ARBA00022932"/>
    </source>
</evidence>
<evidence type="ECO:0000256" key="8">
    <source>
        <dbReference type="ARBA" id="ARBA00049244"/>
    </source>
</evidence>
<dbReference type="Gene3D" id="1.10.150.870">
    <property type="match status" value="1"/>
</dbReference>
<dbReference type="PANTHER" id="PTHR32294:SF0">
    <property type="entry name" value="DNA POLYMERASE III SUBUNIT ALPHA"/>
    <property type="match status" value="1"/>
</dbReference>
<dbReference type="Proteomes" id="UP000178065">
    <property type="component" value="Unassembled WGS sequence"/>
</dbReference>
<dbReference type="GO" id="GO:0005737">
    <property type="term" value="C:cytoplasm"/>
    <property type="evidence" value="ECO:0007669"/>
    <property type="project" value="UniProtKB-SubCell"/>
</dbReference>
<dbReference type="GO" id="GO:0003676">
    <property type="term" value="F:nucleic acid binding"/>
    <property type="evidence" value="ECO:0007669"/>
    <property type="project" value="InterPro"/>
</dbReference>
<keyword evidence="7" id="KW-0239">DNA-directed DNA polymerase</keyword>
<evidence type="ECO:0000256" key="5">
    <source>
        <dbReference type="ARBA" id="ARBA00022695"/>
    </source>
</evidence>
<dbReference type="AlphaFoldDB" id="A0A1G2QX34"/>
<evidence type="ECO:0000256" key="2">
    <source>
        <dbReference type="ARBA" id="ARBA00012417"/>
    </source>
</evidence>
<reference evidence="10 11" key="1">
    <citation type="journal article" date="2016" name="Nat. Commun.">
        <title>Thousands of microbial genomes shed light on interconnected biogeochemical processes in an aquifer system.</title>
        <authorList>
            <person name="Anantharaman K."/>
            <person name="Brown C.T."/>
            <person name="Hug L.A."/>
            <person name="Sharon I."/>
            <person name="Castelle C.J."/>
            <person name="Probst A.J."/>
            <person name="Thomas B.C."/>
            <person name="Singh A."/>
            <person name="Wilkins M.J."/>
            <person name="Karaoz U."/>
            <person name="Brodie E.L."/>
            <person name="Williams K.H."/>
            <person name="Hubbard S.S."/>
            <person name="Banfield J.F."/>
        </authorList>
    </citation>
    <scope>NUCLEOTIDE SEQUENCE [LARGE SCALE GENOMIC DNA]</scope>
</reference>
<dbReference type="Gene3D" id="1.10.10.1600">
    <property type="entry name" value="Bacterial DNA polymerase III alpha subunit, thumb domain"/>
    <property type="match status" value="1"/>
</dbReference>
<gene>
    <name evidence="10" type="ORF">A2672_02205</name>
</gene>
<dbReference type="InterPro" id="IPR029460">
    <property type="entry name" value="DNAPol_HHH"/>
</dbReference>
<dbReference type="InterPro" id="IPR004365">
    <property type="entry name" value="NA-bd_OB_tRNA"/>
</dbReference>
<evidence type="ECO:0000256" key="6">
    <source>
        <dbReference type="ARBA" id="ARBA00022705"/>
    </source>
</evidence>
<dbReference type="CDD" id="cd12113">
    <property type="entry name" value="PHP_PolIIIA_DnaE3"/>
    <property type="match status" value="1"/>
</dbReference>
<accession>A0A1G2QX34</accession>
<dbReference type="SUPFAM" id="SSF89550">
    <property type="entry name" value="PHP domain-like"/>
    <property type="match status" value="1"/>
</dbReference>
<dbReference type="SMART" id="SM00481">
    <property type="entry name" value="POLIIIAc"/>
    <property type="match status" value="1"/>
</dbReference>
<comment type="caution">
    <text evidence="10">The sequence shown here is derived from an EMBL/GenBank/DDBJ whole genome shotgun (WGS) entry which is preliminary data.</text>
</comment>
<dbReference type="NCBIfam" id="NF005298">
    <property type="entry name" value="PRK06826.1"/>
    <property type="match status" value="1"/>
</dbReference>
<dbReference type="Pfam" id="PF01336">
    <property type="entry name" value="tRNA_anti-codon"/>
    <property type="match status" value="1"/>
</dbReference>
<evidence type="ECO:0000313" key="11">
    <source>
        <dbReference type="Proteomes" id="UP000178065"/>
    </source>
</evidence>
<dbReference type="GO" id="GO:0008408">
    <property type="term" value="F:3'-5' exonuclease activity"/>
    <property type="evidence" value="ECO:0007669"/>
    <property type="project" value="InterPro"/>
</dbReference>
<keyword evidence="6" id="KW-0235">DNA replication</keyword>
<feature type="domain" description="Polymerase/histidinol phosphatase N-terminal" evidence="9">
    <location>
        <begin position="5"/>
        <end position="72"/>
    </location>
</feature>
<name>A0A1G2QX34_9BACT</name>
<dbReference type="InterPro" id="IPR003141">
    <property type="entry name" value="Pol/His_phosphatase_N"/>
</dbReference>
<dbReference type="GO" id="GO:0003887">
    <property type="term" value="F:DNA-directed DNA polymerase activity"/>
    <property type="evidence" value="ECO:0007669"/>
    <property type="project" value="UniProtKB-KW"/>
</dbReference>
<dbReference type="InterPro" id="IPR040982">
    <property type="entry name" value="DNA_pol3_finger"/>
</dbReference>
<dbReference type="InterPro" id="IPR004013">
    <property type="entry name" value="PHP_dom"/>
</dbReference>
<evidence type="ECO:0000259" key="9">
    <source>
        <dbReference type="SMART" id="SM00481"/>
    </source>
</evidence>
<evidence type="ECO:0000256" key="1">
    <source>
        <dbReference type="ARBA" id="ARBA00004496"/>
    </source>
</evidence>
<dbReference type="STRING" id="1802448.A2672_02205"/>
<protein>
    <recommendedName>
        <fullName evidence="3">DNA polymerase III subunit alpha</fullName>
        <ecNumber evidence="2">2.7.7.7</ecNumber>
    </recommendedName>
</protein>
<dbReference type="InterPro" id="IPR004805">
    <property type="entry name" value="DnaE2/DnaE/PolC"/>
</dbReference>
<proteinExistence type="predicted"/>
<dbReference type="InterPro" id="IPR016195">
    <property type="entry name" value="Pol/histidinol_Pase-like"/>
</dbReference>
<dbReference type="Pfam" id="PF02811">
    <property type="entry name" value="PHP"/>
    <property type="match status" value="1"/>
</dbReference>
<dbReference type="EMBL" id="MHTT01000025">
    <property type="protein sequence ID" value="OHA64948.1"/>
    <property type="molecule type" value="Genomic_DNA"/>
</dbReference>
<dbReference type="InterPro" id="IPR041931">
    <property type="entry name" value="DNA_pol3_alpha_thumb_dom"/>
</dbReference>
<evidence type="ECO:0000256" key="3">
    <source>
        <dbReference type="ARBA" id="ARBA00019114"/>
    </source>
</evidence>
<comment type="subcellular location">
    <subcellularLocation>
        <location evidence="1">Cytoplasm</location>
    </subcellularLocation>
</comment>
<dbReference type="Gene3D" id="3.20.20.140">
    <property type="entry name" value="Metal-dependent hydrolases"/>
    <property type="match status" value="1"/>
</dbReference>
<sequence>MGKFTHLHVHSHFSLLDGLPKIDQLLDRVKELGMDSIALTDHGNLYGAVEFYKKAKEKGIKPILGAEIYLAFEGMDQKRPRVDDTIYHLVLLVKNQEGYRNLVKILTEGHLRGFYYKPRVDEEFLRQHAGGLIALSGCLNGKIPRQLLAKKKKGAQETALLYEEIFGKGSFYLELQKHENIPEQNTVNQGLLELSQKLNIPVVATADSHYIRPEDAEAQDILMLINTGSRPDDPERLTLSSDDFSLKSAQDMARFFSDIPQALENTQLIAEQCVLELELGKTRLPVFPLPQGKSADEYLKELCLERFREKPALQSSPEAAKRLEFELNAIGQTGFAPYFLIVQDFVNWAREKHIVVGPGRGSVGGSLVAYVLKITNINPLQYNLLFERFLNPGRTSGLPDIDLDFADYRRDEVIRYVADKYGADRVAQIITFGTMAARAVVRDVGRALGYEYSYCDRLAKLIPFTYNLKQTLEEVTEFKELYDTDERAKKLIDLGMKLEGVARHASTHACGVVIASEPLDLLVPLQHPTQNDQHIVTQYEMHSIEDLGLLKMDFLGLKNLTIIEDTLKRIYAIYGKNIDIDSIPQDDPAVYKLFQDANSIGIFQVESEGMRRYLRELKPTEFEDIIAMIALYRPGPMELIPEYIARKHGRKKVEYLHPKLEPILKNTQGICIYQEELMQIARDLAGFSMAEADVLRKAVGKKIRILLLEQKEKLIEGMMKNGIDQKVANRLWEWVLPFARYGFNKSHSAAYATIAYQTAWLKTYYPVEFMSALLTAERNDIERIAFLIEETKKMGIEVLPPDLNESFSNFSVVPGKHQIRFGLLAIKNVGEGIVEAIIRERKGRGPYVGISDFVSRVSSTNLNKKSLESLIKTGVFDAFADRNKLLFNLERLLQAARESFKMQNGAQKSLFENSSQSPSQLSLQDAEETSENLKLQWEKELLGLYVSSHPLKNFKNLLEKRAFSIAKIMRQEPTARTPGIPLSRIRIGGIVSSIKRIITKAGKPMIFLGLEDLTDKIEVVVFPSVIEKYPTLFQENKIVLVAGRLNQYQGIKKFIAEEVEELVAQ</sequence>
<dbReference type="Pfam" id="PF14579">
    <property type="entry name" value="HHH_6"/>
    <property type="match status" value="1"/>
</dbReference>
<comment type="catalytic activity">
    <reaction evidence="8">
        <text>DNA(n) + a 2'-deoxyribonucleoside 5'-triphosphate = DNA(n+1) + diphosphate</text>
        <dbReference type="Rhea" id="RHEA:22508"/>
        <dbReference type="Rhea" id="RHEA-COMP:17339"/>
        <dbReference type="Rhea" id="RHEA-COMP:17340"/>
        <dbReference type="ChEBI" id="CHEBI:33019"/>
        <dbReference type="ChEBI" id="CHEBI:61560"/>
        <dbReference type="ChEBI" id="CHEBI:173112"/>
        <dbReference type="EC" id="2.7.7.7"/>
    </reaction>
</comment>
<evidence type="ECO:0000256" key="4">
    <source>
        <dbReference type="ARBA" id="ARBA00022679"/>
    </source>
</evidence>
<dbReference type="InterPro" id="IPR011708">
    <property type="entry name" value="DNA_pol3_alpha_NTPase_dom"/>
</dbReference>
<keyword evidence="5" id="KW-0548">Nucleotidyltransferase</keyword>
<dbReference type="PANTHER" id="PTHR32294">
    <property type="entry name" value="DNA POLYMERASE III SUBUNIT ALPHA"/>
    <property type="match status" value="1"/>
</dbReference>